<dbReference type="EMBL" id="MKIR01000024">
    <property type="protein sequence ID" value="OFI48659.1"/>
    <property type="molecule type" value="Genomic_DNA"/>
</dbReference>
<evidence type="ECO:0000259" key="3">
    <source>
        <dbReference type="Pfam" id="PF00483"/>
    </source>
</evidence>
<dbReference type="Pfam" id="PF00483">
    <property type="entry name" value="NTP_transferase"/>
    <property type="match status" value="1"/>
</dbReference>
<name>A0A1E8GK90_9LACT</name>
<dbReference type="InterPro" id="IPR011004">
    <property type="entry name" value="Trimer_LpxA-like_sf"/>
</dbReference>
<feature type="domain" description="Glucose-1-phosphate adenylyltransferase/Bifunctional protein GlmU-like C-terminal hexapeptide" evidence="4">
    <location>
        <begin position="288"/>
        <end position="358"/>
    </location>
</feature>
<keyword evidence="2" id="KW-0320">Glycogen biosynthesis</keyword>
<dbReference type="GO" id="GO:0005978">
    <property type="term" value="P:glycogen biosynthetic process"/>
    <property type="evidence" value="ECO:0007669"/>
    <property type="project" value="UniProtKB-KW"/>
</dbReference>
<keyword evidence="5" id="KW-0548">Nucleotidyltransferase</keyword>
<dbReference type="OrthoDB" id="9801810at2"/>
<dbReference type="GO" id="GO:0008878">
    <property type="term" value="F:glucose-1-phosphate adenylyltransferase activity"/>
    <property type="evidence" value="ECO:0007669"/>
    <property type="project" value="InterPro"/>
</dbReference>
<dbReference type="InterPro" id="IPR029044">
    <property type="entry name" value="Nucleotide-diphossugar_trans"/>
</dbReference>
<proteinExistence type="inferred from homology"/>
<accession>A0A1E8GK90</accession>
<dbReference type="InterPro" id="IPR011831">
    <property type="entry name" value="ADP-Glc_PPase"/>
</dbReference>
<keyword evidence="6" id="KW-1185">Reference proteome</keyword>
<dbReference type="PANTHER" id="PTHR43523">
    <property type="entry name" value="GLUCOSE-1-PHOSPHATE ADENYLYLTRANSFERASE-RELATED"/>
    <property type="match status" value="1"/>
</dbReference>
<dbReference type="Proteomes" id="UP000178622">
    <property type="component" value="Unassembled WGS sequence"/>
</dbReference>
<dbReference type="InterPro" id="IPR005835">
    <property type="entry name" value="NTP_transferase_dom"/>
</dbReference>
<sequence length="380" mass="42846">MKIDKYCAILGNAVGYHEMEELTANRPLATLPFDGKYRLIDFQLSNLINADIRNVYAIFHEDKVNSVLDHIRNGREWGLNSLLSHLFIGFYNKDFNDVYADDDYYDKLLTYLKRTGSDYTIFSTCDILCNINLAQVIHVHTANKRKMTVVYKRMANDKLSAANQILEIDDTDTVVGASQFDPNKHTGSDATMSAGTYVVSTDWLIELMEQEQAKAEPRKLRYLLSNQVAETDALAYEYTGYLANIHDVKTYYDANMDMLDPHKFNSLLFGSQKVYTKVKNEEATYYSENSRVENSQFASGSIINGSVLHSIVSRNCLVDDGSVVKDSILFPKVKIGKNVNIEYAIIDKSAEIADNVTIKGTPEKPVIIGKSDKITEDVKG</sequence>
<keyword evidence="5" id="KW-0808">Transferase</keyword>
<dbReference type="SUPFAM" id="SSF53448">
    <property type="entry name" value="Nucleotide-diphospho-sugar transferases"/>
    <property type="match status" value="1"/>
</dbReference>
<protein>
    <submittedName>
        <fullName evidence="5">Glucose-1-phosphate adenylyltransferase subunit GlgD</fullName>
    </submittedName>
</protein>
<evidence type="ECO:0000259" key="4">
    <source>
        <dbReference type="Pfam" id="PF24894"/>
    </source>
</evidence>
<evidence type="ECO:0000256" key="2">
    <source>
        <dbReference type="ARBA" id="ARBA00023056"/>
    </source>
</evidence>
<dbReference type="InterPro" id="IPR056818">
    <property type="entry name" value="GlmU/GlgC-like_hexapep"/>
</dbReference>
<comment type="similarity">
    <text evidence="1">Belongs to the bacterial/plant glucose-1-phosphate adenylyltransferase family.</text>
</comment>
<comment type="caution">
    <text evidence="5">The sequence shown here is derived from an EMBL/GenBank/DDBJ whole genome shotgun (WGS) entry which is preliminary data.</text>
</comment>
<feature type="domain" description="Nucleotidyl transferase" evidence="3">
    <location>
        <begin position="22"/>
        <end position="258"/>
    </location>
</feature>
<gene>
    <name evidence="5" type="ORF">BG261_07115</name>
</gene>
<evidence type="ECO:0000256" key="1">
    <source>
        <dbReference type="ARBA" id="ARBA00010443"/>
    </source>
</evidence>
<evidence type="ECO:0000313" key="6">
    <source>
        <dbReference type="Proteomes" id="UP000178622"/>
    </source>
</evidence>
<dbReference type="Pfam" id="PF24894">
    <property type="entry name" value="Hexapep_GlmU"/>
    <property type="match status" value="1"/>
</dbReference>
<dbReference type="RefSeq" id="WP_070793051.1">
    <property type="nucleotide sequence ID" value="NZ_MKIR01000024.1"/>
</dbReference>
<evidence type="ECO:0000313" key="5">
    <source>
        <dbReference type="EMBL" id="OFI48659.1"/>
    </source>
</evidence>
<dbReference type="PANTHER" id="PTHR43523:SF6">
    <property type="entry name" value="GLYCOGEN BIOSYNTHESIS PROTEIN GLGD"/>
    <property type="match status" value="1"/>
</dbReference>
<dbReference type="CDD" id="cd04651">
    <property type="entry name" value="LbH_G1P_AT_C"/>
    <property type="match status" value="1"/>
</dbReference>
<dbReference type="STRING" id="1859473.BG261_07115"/>
<reference evidence="6" key="1">
    <citation type="submission" date="2016-09" db="EMBL/GenBank/DDBJ databases">
        <title>Draft genome sequence of a novel species of the family Streptococcaceae isolated from flowers.</title>
        <authorList>
            <person name="Chuah L.-O."/>
            <person name="Yap K.-P."/>
            <person name="Thong K.L."/>
            <person name="Liong M.T."/>
            <person name="Ahmad R."/>
            <person name="Rusul G."/>
        </authorList>
    </citation>
    <scope>NUCLEOTIDE SEQUENCE [LARGE SCALE GENOMIC DNA]</scope>
    <source>
        <strain evidence="6">DF1</strain>
    </source>
</reference>
<organism evidence="5 6">
    <name type="scientific">Floricoccus tropicus</name>
    <dbReference type="NCBI Taxonomy" id="1859473"/>
    <lineage>
        <taxon>Bacteria</taxon>
        <taxon>Bacillati</taxon>
        <taxon>Bacillota</taxon>
        <taxon>Bacilli</taxon>
        <taxon>Lactobacillales</taxon>
        <taxon>Streptococcaceae</taxon>
        <taxon>Floricoccus</taxon>
    </lineage>
</organism>
<dbReference type="Gene3D" id="2.160.10.10">
    <property type="entry name" value="Hexapeptide repeat proteins"/>
    <property type="match status" value="1"/>
</dbReference>
<dbReference type="Gene3D" id="3.90.550.10">
    <property type="entry name" value="Spore Coat Polysaccharide Biosynthesis Protein SpsA, Chain A"/>
    <property type="match status" value="1"/>
</dbReference>
<dbReference type="NCBIfam" id="TIGR02092">
    <property type="entry name" value="glgD"/>
    <property type="match status" value="1"/>
</dbReference>
<dbReference type="InterPro" id="IPR011832">
    <property type="entry name" value="GlgDAde_trans"/>
</dbReference>
<dbReference type="AlphaFoldDB" id="A0A1E8GK90"/>
<dbReference type="SUPFAM" id="SSF51161">
    <property type="entry name" value="Trimeric LpxA-like enzymes"/>
    <property type="match status" value="1"/>
</dbReference>